<feature type="transmembrane region" description="Helical" evidence="8">
    <location>
        <begin position="105"/>
        <end position="128"/>
    </location>
</feature>
<dbReference type="PROSITE" id="PS00216">
    <property type="entry name" value="SUGAR_TRANSPORT_1"/>
    <property type="match status" value="1"/>
</dbReference>
<feature type="transmembrane region" description="Helical" evidence="8">
    <location>
        <begin position="140"/>
        <end position="162"/>
    </location>
</feature>
<feature type="transmembrane region" description="Helical" evidence="8">
    <location>
        <begin position="345"/>
        <end position="369"/>
    </location>
</feature>
<feature type="transmembrane region" description="Helical" evidence="8">
    <location>
        <begin position="81"/>
        <end position="99"/>
    </location>
</feature>
<dbReference type="FunFam" id="1.20.1250.20:FF:000218">
    <property type="entry name" value="facilitated trehalose transporter Tret1"/>
    <property type="match status" value="1"/>
</dbReference>
<reference evidence="10 11" key="1">
    <citation type="submission" date="2024-03" db="EMBL/GenBank/DDBJ databases">
        <title>Adaptation during the transition from Ophiocordyceps entomopathogen to insect associate is accompanied by gene loss and intensified selection.</title>
        <authorList>
            <person name="Ward C.M."/>
            <person name="Onetto C.A."/>
            <person name="Borneman A.R."/>
        </authorList>
    </citation>
    <scope>NUCLEOTIDE SEQUENCE [LARGE SCALE GENOMIC DNA]</scope>
    <source>
        <strain evidence="10">AWRI1</strain>
        <tissue evidence="10">Single Adult Female</tissue>
    </source>
</reference>
<keyword evidence="4" id="KW-0762">Sugar transport</keyword>
<feature type="transmembrane region" description="Helical" evidence="8">
    <location>
        <begin position="246"/>
        <end position="273"/>
    </location>
</feature>
<dbReference type="InterPro" id="IPR005828">
    <property type="entry name" value="MFS_sugar_transport-like"/>
</dbReference>
<dbReference type="InterPro" id="IPR050549">
    <property type="entry name" value="MFS_Trehalose_Transporter"/>
</dbReference>
<dbReference type="Gene3D" id="1.20.1250.20">
    <property type="entry name" value="MFS general substrate transporter like domains"/>
    <property type="match status" value="1"/>
</dbReference>
<sequence length="449" mass="51161">MPELKLASSFRANFLHLNFDEFSMGLAYGWTSPILNQLQNSSQDFYLTEEECSWIASLHNVGRTIGPFVAALLVDVIGRKLLLISSCLTFLLMWLVVLFTRNVWALYAVRTVFGIAVGMHDSISNIYIAENSSPHLRGTFGSVAMAFFYGGELVAFILATYLTYDQVAITHASISFLFVMSEFWLREPVQFLLMKGRYKLAEKNFYWLNGKESQSQIRFNEIVVNVQQEKQKVSWKQLLTSKANYLSLRVVLILSFLEMFTGFEAITSFASMAFSSSDSLSQNEFTILFGFFQFISVCLSSIIIDKFNRRTLFLLSFAASAIVHAITTALYHFNQSVTPIPYFPWFIFVSITLYSIIYSMGILPIYYILRGELFPQSMKAMGNCIGVVANALVGFITTKMFLWISTRFGMQFNFLLFSIVSVLAFIYVYFEVPETKGKTLVEIQKSLEN</sequence>
<organism evidence="10 11">
    <name type="scientific">Parthenolecanium corni</name>
    <dbReference type="NCBI Taxonomy" id="536013"/>
    <lineage>
        <taxon>Eukaryota</taxon>
        <taxon>Metazoa</taxon>
        <taxon>Ecdysozoa</taxon>
        <taxon>Arthropoda</taxon>
        <taxon>Hexapoda</taxon>
        <taxon>Insecta</taxon>
        <taxon>Pterygota</taxon>
        <taxon>Neoptera</taxon>
        <taxon>Paraneoptera</taxon>
        <taxon>Hemiptera</taxon>
        <taxon>Sternorrhyncha</taxon>
        <taxon>Coccoidea</taxon>
        <taxon>Coccidae</taxon>
        <taxon>Parthenolecanium</taxon>
    </lineage>
</organism>
<dbReference type="SUPFAM" id="SSF103473">
    <property type="entry name" value="MFS general substrate transporter"/>
    <property type="match status" value="1"/>
</dbReference>
<dbReference type="PANTHER" id="PTHR48021:SF1">
    <property type="entry name" value="GH07001P-RELATED"/>
    <property type="match status" value="1"/>
</dbReference>
<dbReference type="InterPro" id="IPR020846">
    <property type="entry name" value="MFS_dom"/>
</dbReference>
<feature type="domain" description="Major facilitator superfamily (MFS) profile" evidence="9">
    <location>
        <begin position="13"/>
        <end position="436"/>
    </location>
</feature>
<feature type="transmembrane region" description="Helical" evidence="8">
    <location>
        <begin position="381"/>
        <end position="404"/>
    </location>
</feature>
<dbReference type="AlphaFoldDB" id="A0AAN9TGB2"/>
<accession>A0AAN9TGB2</accession>
<dbReference type="PANTHER" id="PTHR48021">
    <property type="match status" value="1"/>
</dbReference>
<keyword evidence="5 8" id="KW-0812">Transmembrane</keyword>
<dbReference type="PROSITE" id="PS00217">
    <property type="entry name" value="SUGAR_TRANSPORT_2"/>
    <property type="match status" value="1"/>
</dbReference>
<dbReference type="InterPro" id="IPR036259">
    <property type="entry name" value="MFS_trans_sf"/>
</dbReference>
<protein>
    <recommendedName>
        <fullName evidence="9">Major facilitator superfamily (MFS) profile domain-containing protein</fullName>
    </recommendedName>
</protein>
<evidence type="ECO:0000313" key="11">
    <source>
        <dbReference type="Proteomes" id="UP001367676"/>
    </source>
</evidence>
<evidence type="ECO:0000256" key="4">
    <source>
        <dbReference type="ARBA" id="ARBA00022597"/>
    </source>
</evidence>
<evidence type="ECO:0000259" key="9">
    <source>
        <dbReference type="PROSITE" id="PS50850"/>
    </source>
</evidence>
<dbReference type="GO" id="GO:0022857">
    <property type="term" value="F:transmembrane transporter activity"/>
    <property type="evidence" value="ECO:0007669"/>
    <property type="project" value="InterPro"/>
</dbReference>
<keyword evidence="6 8" id="KW-1133">Transmembrane helix</keyword>
<keyword evidence="7 8" id="KW-0472">Membrane</keyword>
<proteinExistence type="predicted"/>
<dbReference type="GO" id="GO:0005886">
    <property type="term" value="C:plasma membrane"/>
    <property type="evidence" value="ECO:0007669"/>
    <property type="project" value="UniProtKB-SubCell"/>
</dbReference>
<dbReference type="Pfam" id="PF00083">
    <property type="entry name" value="Sugar_tr"/>
    <property type="match status" value="1"/>
</dbReference>
<evidence type="ECO:0000256" key="8">
    <source>
        <dbReference type="SAM" id="Phobius"/>
    </source>
</evidence>
<dbReference type="PROSITE" id="PS50850">
    <property type="entry name" value="MFS"/>
    <property type="match status" value="1"/>
</dbReference>
<evidence type="ECO:0000256" key="5">
    <source>
        <dbReference type="ARBA" id="ARBA00022692"/>
    </source>
</evidence>
<evidence type="ECO:0000256" key="1">
    <source>
        <dbReference type="ARBA" id="ARBA00004651"/>
    </source>
</evidence>
<feature type="transmembrane region" description="Helical" evidence="8">
    <location>
        <begin position="311"/>
        <end position="333"/>
    </location>
</feature>
<evidence type="ECO:0000313" key="10">
    <source>
        <dbReference type="EMBL" id="KAK7586151.1"/>
    </source>
</evidence>
<evidence type="ECO:0000256" key="3">
    <source>
        <dbReference type="ARBA" id="ARBA00022475"/>
    </source>
</evidence>
<comment type="caution">
    <text evidence="10">The sequence shown here is derived from an EMBL/GenBank/DDBJ whole genome shotgun (WGS) entry which is preliminary data.</text>
</comment>
<dbReference type="InterPro" id="IPR005829">
    <property type="entry name" value="Sugar_transporter_CS"/>
</dbReference>
<evidence type="ECO:0000256" key="6">
    <source>
        <dbReference type="ARBA" id="ARBA00022989"/>
    </source>
</evidence>
<evidence type="ECO:0000256" key="2">
    <source>
        <dbReference type="ARBA" id="ARBA00022448"/>
    </source>
</evidence>
<keyword evidence="11" id="KW-1185">Reference proteome</keyword>
<keyword evidence="2" id="KW-0813">Transport</keyword>
<keyword evidence="3" id="KW-1003">Cell membrane</keyword>
<feature type="transmembrane region" description="Helical" evidence="8">
    <location>
        <begin position="285"/>
        <end position="304"/>
    </location>
</feature>
<comment type="subcellular location">
    <subcellularLocation>
        <location evidence="1">Cell membrane</location>
        <topology evidence="1">Multi-pass membrane protein</topology>
    </subcellularLocation>
</comment>
<dbReference type="EMBL" id="JBBCAQ010000027">
    <property type="protein sequence ID" value="KAK7586151.1"/>
    <property type="molecule type" value="Genomic_DNA"/>
</dbReference>
<feature type="transmembrane region" description="Helical" evidence="8">
    <location>
        <begin position="410"/>
        <end position="430"/>
    </location>
</feature>
<name>A0AAN9TGB2_9HEMI</name>
<gene>
    <name evidence="10" type="ORF">V9T40_004027</name>
</gene>
<dbReference type="Proteomes" id="UP001367676">
    <property type="component" value="Unassembled WGS sequence"/>
</dbReference>
<evidence type="ECO:0000256" key="7">
    <source>
        <dbReference type="ARBA" id="ARBA00023136"/>
    </source>
</evidence>